<feature type="compositionally biased region" description="Basic and acidic residues" evidence="10">
    <location>
        <begin position="133"/>
        <end position="146"/>
    </location>
</feature>
<dbReference type="PANTHER" id="PTHR31576:SF2">
    <property type="entry name" value="TATA BOX-BINDING PROTEIN-ASSOCIATED FACTOR RNA POLYMERASE I SUBUNIT B"/>
    <property type="match status" value="1"/>
</dbReference>
<evidence type="ECO:0000313" key="11">
    <source>
        <dbReference type="EMBL" id="VVA92444.1"/>
    </source>
</evidence>
<dbReference type="OrthoDB" id="10069252at2759"/>
<evidence type="ECO:0000256" key="9">
    <source>
        <dbReference type="ARBA" id="ARBA00023242"/>
    </source>
</evidence>
<evidence type="ECO:0000256" key="1">
    <source>
        <dbReference type="ARBA" id="ARBA00004604"/>
    </source>
</evidence>
<evidence type="ECO:0000256" key="2">
    <source>
        <dbReference type="ARBA" id="ARBA00006899"/>
    </source>
</evidence>
<protein>
    <submittedName>
        <fullName evidence="11">Uncharacterized protein</fullName>
    </submittedName>
</protein>
<evidence type="ECO:0000256" key="4">
    <source>
        <dbReference type="ARBA" id="ARBA00022771"/>
    </source>
</evidence>
<dbReference type="GO" id="GO:0008270">
    <property type="term" value="F:zinc ion binding"/>
    <property type="evidence" value="ECO:0007669"/>
    <property type="project" value="UniProtKB-KW"/>
</dbReference>
<keyword evidence="4" id="KW-0863">Zinc-finger</keyword>
<reference evidence="11" key="1">
    <citation type="submission" date="2019-07" db="EMBL/GenBank/DDBJ databases">
        <authorList>
            <person name="Dittberner H."/>
        </authorList>
    </citation>
    <scope>NUCLEOTIDE SEQUENCE [LARGE SCALE GENOMIC DNA]</scope>
</reference>
<dbReference type="GO" id="GO:0001164">
    <property type="term" value="F:RNA polymerase I core promoter sequence-specific DNA binding"/>
    <property type="evidence" value="ECO:0007669"/>
    <property type="project" value="InterPro"/>
</dbReference>
<proteinExistence type="inferred from homology"/>
<evidence type="ECO:0000256" key="6">
    <source>
        <dbReference type="ARBA" id="ARBA00023015"/>
    </source>
</evidence>
<dbReference type="PANTHER" id="PTHR31576">
    <property type="entry name" value="TATA BOX-BINDING PROTEIN-ASSOCIATED FACTOR RNA POLYMERASE I SUBUNIT B"/>
    <property type="match status" value="1"/>
</dbReference>
<keyword evidence="7" id="KW-0238">DNA-binding</keyword>
<dbReference type="InterPro" id="IPR033599">
    <property type="entry name" value="TAF1B/Rrn7"/>
</dbReference>
<comment type="subcellular location">
    <subcellularLocation>
        <location evidence="1">Nucleus</location>
        <location evidence="1">Nucleolus</location>
    </subcellularLocation>
</comment>
<comment type="similarity">
    <text evidence="2">Belongs to the RRN7/TAF1B family.</text>
</comment>
<gene>
    <name evidence="11" type="ORF">ANE_LOCUS2889</name>
</gene>
<dbReference type="GO" id="GO:0042790">
    <property type="term" value="P:nucleolar large rRNA transcription by RNA polymerase I"/>
    <property type="evidence" value="ECO:0007669"/>
    <property type="project" value="TreeGrafter"/>
</dbReference>
<keyword evidence="3" id="KW-0479">Metal-binding</keyword>
<dbReference type="EMBL" id="CABITT030000001">
    <property type="protein sequence ID" value="VVA92444.1"/>
    <property type="molecule type" value="Genomic_DNA"/>
</dbReference>
<evidence type="ECO:0000256" key="8">
    <source>
        <dbReference type="ARBA" id="ARBA00023163"/>
    </source>
</evidence>
<feature type="region of interest" description="Disordered" evidence="10">
    <location>
        <begin position="1"/>
        <end position="38"/>
    </location>
</feature>
<keyword evidence="6" id="KW-0805">Transcription regulation</keyword>
<keyword evidence="8" id="KW-0804">Transcription</keyword>
<evidence type="ECO:0000313" key="12">
    <source>
        <dbReference type="Proteomes" id="UP000489600"/>
    </source>
</evidence>
<organism evidence="11 12">
    <name type="scientific">Arabis nemorensis</name>
    <dbReference type="NCBI Taxonomy" id="586526"/>
    <lineage>
        <taxon>Eukaryota</taxon>
        <taxon>Viridiplantae</taxon>
        <taxon>Streptophyta</taxon>
        <taxon>Embryophyta</taxon>
        <taxon>Tracheophyta</taxon>
        <taxon>Spermatophyta</taxon>
        <taxon>Magnoliopsida</taxon>
        <taxon>eudicotyledons</taxon>
        <taxon>Gunneridae</taxon>
        <taxon>Pentapetalae</taxon>
        <taxon>rosids</taxon>
        <taxon>malvids</taxon>
        <taxon>Brassicales</taxon>
        <taxon>Brassicaceae</taxon>
        <taxon>Arabideae</taxon>
        <taxon>Arabis</taxon>
    </lineage>
</organism>
<feature type="region of interest" description="Disordered" evidence="10">
    <location>
        <begin position="121"/>
        <end position="146"/>
    </location>
</feature>
<dbReference type="Proteomes" id="UP000489600">
    <property type="component" value="Unassembled WGS sequence"/>
</dbReference>
<evidence type="ECO:0000256" key="3">
    <source>
        <dbReference type="ARBA" id="ARBA00022723"/>
    </source>
</evidence>
<comment type="caution">
    <text evidence="11">The sequence shown here is derived from an EMBL/GenBank/DDBJ whole genome shotgun (WGS) entry which is preliminary data.</text>
</comment>
<evidence type="ECO:0000256" key="10">
    <source>
        <dbReference type="SAM" id="MobiDB-lite"/>
    </source>
</evidence>
<dbReference type="GO" id="GO:0070860">
    <property type="term" value="C:RNA polymerase I core factor complex"/>
    <property type="evidence" value="ECO:0007669"/>
    <property type="project" value="InterPro"/>
</dbReference>
<accession>A0A565AU68</accession>
<keyword evidence="12" id="KW-1185">Reference proteome</keyword>
<keyword evidence="9" id="KW-0539">Nucleus</keyword>
<dbReference type="AlphaFoldDB" id="A0A565AU68"/>
<sequence length="489" mass="54634">MVDERDYIGKGGGTRGALYQPINTRRPSQPITPSHPLHTKETIRYTQFRSQLQSETPLSAHEKLDTEPTEPADFAAAPQCDALVDKFNVTPLIIGLVAPICLRHVALTGVFDDGWADKAIHDSESQSQEEEVREAKRPNRHHEEPKNLDGKRAVTIWVNLLRKSMPLSSSLAISFLACHKAGAPILPTDIVRWAREGEILFLSSFLKISEQMEEITACPVPISVMFRPQTIVSAQMLEVRAALIADIIGMPLPPVNFYGIASNYLQRLSIPEDKVLDLVCLIQNWSMPPGLYLSKNELKLPTRVCVMSIIIVAIRILYNINGFGVWERSLGLVGASEADVNSEESDSPIHDEIEELSETNSVAAESSEFTKATEFDTEELLKKLESRYHEVAAETYGYKKDLFVLFIAREKEIFAGLENASSGDAYRTIDKLWNGYSKNEKFERLGTPLKRVRDSKNDVSLNQLSLDGNNPCTSLSMRTESGTMDHDQC</sequence>
<evidence type="ECO:0000256" key="5">
    <source>
        <dbReference type="ARBA" id="ARBA00022833"/>
    </source>
</evidence>
<evidence type="ECO:0000256" key="7">
    <source>
        <dbReference type="ARBA" id="ARBA00023125"/>
    </source>
</evidence>
<feature type="compositionally biased region" description="Polar residues" evidence="10">
    <location>
        <begin position="21"/>
        <end position="32"/>
    </location>
</feature>
<keyword evidence="5" id="KW-0862">Zinc</keyword>
<name>A0A565AU68_9BRAS</name>